<dbReference type="AlphaFoldDB" id="A0A4Z2HRG9"/>
<reference evidence="3 4" key="1">
    <citation type="submission" date="2019-03" db="EMBL/GenBank/DDBJ databases">
        <title>First draft genome of Liparis tanakae, snailfish: a comprehensive survey of snailfish specific genes.</title>
        <authorList>
            <person name="Kim W."/>
            <person name="Song I."/>
            <person name="Jeong J.-H."/>
            <person name="Kim D."/>
            <person name="Kim S."/>
            <person name="Ryu S."/>
            <person name="Song J.Y."/>
            <person name="Lee S.K."/>
        </authorList>
    </citation>
    <scope>NUCLEOTIDE SEQUENCE [LARGE SCALE GENOMIC DNA]</scope>
    <source>
        <tissue evidence="3">Muscle</tissue>
    </source>
</reference>
<dbReference type="OrthoDB" id="10479835at2759"/>
<accession>A0A4Z2HRG9</accession>
<evidence type="ECO:0000313" key="4">
    <source>
        <dbReference type="Proteomes" id="UP000314294"/>
    </source>
</evidence>
<evidence type="ECO:0000256" key="2">
    <source>
        <dbReference type="SAM" id="SignalP"/>
    </source>
</evidence>
<protein>
    <recommendedName>
        <fullName evidence="5">Secreted protein</fullName>
    </recommendedName>
</protein>
<sequence>MNFSTLCCLILNILEPLLVFRESSSSMVSFGVLILVPRSSSEASGPGIHRKSQVPESPRKGVAQKRNIDLQSQFSAQWIQGARHKGADPCWKC</sequence>
<gene>
    <name evidence="3" type="ORF">EYF80_021350</name>
</gene>
<comment type="caution">
    <text evidence="3">The sequence shown here is derived from an EMBL/GenBank/DDBJ whole genome shotgun (WGS) entry which is preliminary data.</text>
</comment>
<feature type="signal peptide" evidence="2">
    <location>
        <begin position="1"/>
        <end position="21"/>
    </location>
</feature>
<evidence type="ECO:0000313" key="3">
    <source>
        <dbReference type="EMBL" id="TNN68429.1"/>
    </source>
</evidence>
<feature type="chain" id="PRO_5021266448" description="Secreted protein" evidence="2">
    <location>
        <begin position="22"/>
        <end position="93"/>
    </location>
</feature>
<name>A0A4Z2HRG9_9TELE</name>
<keyword evidence="4" id="KW-1185">Reference proteome</keyword>
<proteinExistence type="predicted"/>
<dbReference type="EMBL" id="SRLO01000190">
    <property type="protein sequence ID" value="TNN68429.1"/>
    <property type="molecule type" value="Genomic_DNA"/>
</dbReference>
<feature type="region of interest" description="Disordered" evidence="1">
    <location>
        <begin position="40"/>
        <end position="63"/>
    </location>
</feature>
<dbReference type="Proteomes" id="UP000314294">
    <property type="component" value="Unassembled WGS sequence"/>
</dbReference>
<keyword evidence="2" id="KW-0732">Signal</keyword>
<organism evidence="3 4">
    <name type="scientific">Liparis tanakae</name>
    <name type="common">Tanaka's snailfish</name>
    <dbReference type="NCBI Taxonomy" id="230148"/>
    <lineage>
        <taxon>Eukaryota</taxon>
        <taxon>Metazoa</taxon>
        <taxon>Chordata</taxon>
        <taxon>Craniata</taxon>
        <taxon>Vertebrata</taxon>
        <taxon>Euteleostomi</taxon>
        <taxon>Actinopterygii</taxon>
        <taxon>Neopterygii</taxon>
        <taxon>Teleostei</taxon>
        <taxon>Neoteleostei</taxon>
        <taxon>Acanthomorphata</taxon>
        <taxon>Eupercaria</taxon>
        <taxon>Perciformes</taxon>
        <taxon>Cottioidei</taxon>
        <taxon>Cottales</taxon>
        <taxon>Liparidae</taxon>
        <taxon>Liparis</taxon>
    </lineage>
</organism>
<evidence type="ECO:0008006" key="5">
    <source>
        <dbReference type="Google" id="ProtNLM"/>
    </source>
</evidence>
<evidence type="ECO:0000256" key="1">
    <source>
        <dbReference type="SAM" id="MobiDB-lite"/>
    </source>
</evidence>